<dbReference type="Gene3D" id="2.40.70.10">
    <property type="entry name" value="Acid Proteases"/>
    <property type="match status" value="1"/>
</dbReference>
<dbReference type="RefSeq" id="WP_345926409.1">
    <property type="nucleotide sequence ID" value="NZ_JBDIVF010000003.1"/>
</dbReference>
<dbReference type="InterPro" id="IPR011969">
    <property type="entry name" value="Clan_AA_Asp_peptidase_C"/>
</dbReference>
<comment type="caution">
    <text evidence="1">The sequence shown here is derived from an EMBL/GenBank/DDBJ whole genome shotgun (WGS) entry which is preliminary data.</text>
</comment>
<name>A0ABV2CKD4_9RHOO</name>
<dbReference type="GO" id="GO:0006508">
    <property type="term" value="P:proteolysis"/>
    <property type="evidence" value="ECO:0007669"/>
    <property type="project" value="UniProtKB-KW"/>
</dbReference>
<accession>A0ABV2CKD4</accession>
<protein>
    <submittedName>
        <fullName evidence="1">TIGR02281 family clan AA aspartic protease</fullName>
        <ecNumber evidence="1">3.4.23.-</ecNumber>
    </submittedName>
</protein>
<keyword evidence="2" id="KW-1185">Reference proteome</keyword>
<evidence type="ECO:0000313" key="1">
    <source>
        <dbReference type="EMBL" id="MET1488359.1"/>
    </source>
</evidence>
<dbReference type="NCBIfam" id="TIGR02281">
    <property type="entry name" value="clan_AA_DTGA"/>
    <property type="match status" value="1"/>
</dbReference>
<keyword evidence="1" id="KW-0378">Hydrolase</keyword>
<sequence>MSDTAHSQEVVLAGVLGGKALLVVDGGPPRTLAVGQRLGAVQLVSVSADAAEIDISGQRSRLTLGGQPVSAASRASSAREVTLVSDLRGHFSTIGTINGSSVRFLVDTGASLVSMGPATAVAAGIDYRRGEQGMASTANGVVPVWRVRIRKLTLGDIQLEDVDSVVMQVEMPAVLLGMSVLNRMEMRRDGSTMVLRQRY</sequence>
<reference evidence="1 2" key="1">
    <citation type="submission" date="2024-07" db="EMBL/GenBank/DDBJ databases">
        <title>Uliginosibacterium paludis KCTC:42655.</title>
        <authorList>
            <person name="Kim M.K."/>
        </authorList>
    </citation>
    <scope>NUCLEOTIDE SEQUENCE [LARGE SCALE GENOMIC DNA]</scope>
    <source>
        <strain evidence="1 2">KCTC 42655</strain>
    </source>
</reference>
<dbReference type="SUPFAM" id="SSF50630">
    <property type="entry name" value="Acid proteases"/>
    <property type="match status" value="1"/>
</dbReference>
<dbReference type="EC" id="3.4.23.-" evidence="1"/>
<organism evidence="1 2">
    <name type="scientific">Uliginosibacterium paludis</name>
    <dbReference type="NCBI Taxonomy" id="1615952"/>
    <lineage>
        <taxon>Bacteria</taxon>
        <taxon>Pseudomonadati</taxon>
        <taxon>Pseudomonadota</taxon>
        <taxon>Betaproteobacteria</taxon>
        <taxon>Rhodocyclales</taxon>
        <taxon>Zoogloeaceae</taxon>
        <taxon>Uliginosibacterium</taxon>
    </lineage>
</organism>
<dbReference type="EMBL" id="JBEWLZ010000001">
    <property type="protein sequence ID" value="MET1488359.1"/>
    <property type="molecule type" value="Genomic_DNA"/>
</dbReference>
<proteinExistence type="predicted"/>
<evidence type="ECO:0000313" key="2">
    <source>
        <dbReference type="Proteomes" id="UP001548590"/>
    </source>
</evidence>
<dbReference type="InterPro" id="IPR021109">
    <property type="entry name" value="Peptidase_aspartic_dom_sf"/>
</dbReference>
<dbReference type="GO" id="GO:0008233">
    <property type="term" value="F:peptidase activity"/>
    <property type="evidence" value="ECO:0007669"/>
    <property type="project" value="UniProtKB-KW"/>
</dbReference>
<keyword evidence="1" id="KW-0645">Protease</keyword>
<dbReference type="InterPro" id="IPR034122">
    <property type="entry name" value="Retropepsin-like_bacterial"/>
</dbReference>
<dbReference type="Proteomes" id="UP001548590">
    <property type="component" value="Unassembled WGS sequence"/>
</dbReference>
<gene>
    <name evidence="1" type="ORF">ABVT11_00870</name>
</gene>
<dbReference type="CDD" id="cd05483">
    <property type="entry name" value="retropepsin_like_bacteria"/>
    <property type="match status" value="1"/>
</dbReference>
<dbReference type="Pfam" id="PF13975">
    <property type="entry name" value="gag-asp_proteas"/>
    <property type="match status" value="1"/>
</dbReference>